<evidence type="ECO:0000256" key="1">
    <source>
        <dbReference type="SAM" id="MobiDB-lite"/>
    </source>
</evidence>
<gene>
    <name evidence="2" type="ORF">CLPU_6c00470</name>
</gene>
<dbReference type="Pfam" id="PF06995">
    <property type="entry name" value="Phage_P2_GpU"/>
    <property type="match status" value="1"/>
</dbReference>
<dbReference type="InterPro" id="IPR009734">
    <property type="entry name" value="Myoviridae_GpU"/>
</dbReference>
<dbReference type="AlphaFoldDB" id="A0A0L0WAP0"/>
<feature type="compositionally biased region" description="Basic and acidic residues" evidence="1">
    <location>
        <begin position="136"/>
        <end position="165"/>
    </location>
</feature>
<reference evidence="3" key="1">
    <citation type="submission" date="2015-07" db="EMBL/GenBank/DDBJ databases">
        <title>Draft genome sequence of the purine-degrading Gottschalkia purinilyticum DSM 1384 (formerly Clostridium purinilyticum).</title>
        <authorList>
            <person name="Poehlein A."/>
            <person name="Schiel-Bengelsdorf B."/>
            <person name="Bengelsdorf F.R."/>
            <person name="Daniel R."/>
            <person name="Duerre P."/>
        </authorList>
    </citation>
    <scope>NUCLEOTIDE SEQUENCE [LARGE SCALE GENOMIC DNA]</scope>
    <source>
        <strain evidence="3">DSM 1384</strain>
    </source>
</reference>
<feature type="compositionally biased region" description="Basic and acidic residues" evidence="1">
    <location>
        <begin position="198"/>
        <end position="209"/>
    </location>
</feature>
<dbReference type="Proteomes" id="UP000037267">
    <property type="component" value="Unassembled WGS sequence"/>
</dbReference>
<dbReference type="RefSeq" id="WP_050355083.1">
    <property type="nucleotide sequence ID" value="NZ_LGSS01000006.1"/>
</dbReference>
<proteinExistence type="predicted"/>
<protein>
    <submittedName>
        <fullName evidence="2">Uncharacterized protein</fullName>
    </submittedName>
</protein>
<dbReference type="EMBL" id="LGSS01000006">
    <property type="protein sequence ID" value="KNF08561.1"/>
    <property type="molecule type" value="Genomic_DNA"/>
</dbReference>
<dbReference type="STRING" id="1503.CLPU_6c00470"/>
<evidence type="ECO:0000313" key="3">
    <source>
        <dbReference type="Proteomes" id="UP000037267"/>
    </source>
</evidence>
<name>A0A0L0WAP0_GOTPU</name>
<feature type="compositionally biased region" description="Basic residues" evidence="1">
    <location>
        <begin position="166"/>
        <end position="178"/>
    </location>
</feature>
<accession>A0A0L0WAP0</accession>
<organism evidence="2 3">
    <name type="scientific">Gottschalkia purinilytica</name>
    <name type="common">Clostridium purinilyticum</name>
    <dbReference type="NCBI Taxonomy" id="1503"/>
    <lineage>
        <taxon>Bacteria</taxon>
        <taxon>Bacillati</taxon>
        <taxon>Bacillota</taxon>
        <taxon>Tissierellia</taxon>
        <taxon>Tissierellales</taxon>
        <taxon>Gottschalkiaceae</taxon>
        <taxon>Gottschalkia</taxon>
    </lineage>
</organism>
<feature type="region of interest" description="Disordered" evidence="1">
    <location>
        <begin position="136"/>
        <end position="209"/>
    </location>
</feature>
<evidence type="ECO:0000313" key="2">
    <source>
        <dbReference type="EMBL" id="KNF08561.1"/>
    </source>
</evidence>
<sequence length="209" mass="23406">MIASFATKVFSVSQKRIYTLDEISRTGALNIEEQEVDGQKPSTYIKGPGLDEFSFTIPFVRQSGLSIGKEIEDWMNIRNMARPHMFILGNSPISNNKYLLVNVSVSDVVLDSKGNYVRAKVELQFKEFVRYGAKKEETTGTGVDSKKEKKRENKNAKKAKTDSKTKKSKKTSNKKGKSKKSDSKSKKTSSKSSGKNSSKLDELEKEIFG</sequence>
<keyword evidence="3" id="KW-1185">Reference proteome</keyword>
<dbReference type="OrthoDB" id="9815316at2"/>
<comment type="caution">
    <text evidence="2">The sequence shown here is derived from an EMBL/GenBank/DDBJ whole genome shotgun (WGS) entry which is preliminary data.</text>
</comment>